<dbReference type="Gene3D" id="3.40.50.2300">
    <property type="match status" value="1"/>
</dbReference>
<dbReference type="Proteomes" id="UP000315303">
    <property type="component" value="Unassembled WGS sequence"/>
</dbReference>
<protein>
    <recommendedName>
        <fullName evidence="2">protein-tyrosine-phosphatase</fullName>
        <ecNumber evidence="2">3.1.3.48</ecNumber>
    </recommendedName>
</protein>
<sequence length="143" mass="15779">MGNICRSPTAEAVFRQKAKEQGLSLEIDSAGTLGAHAKERPDHRSLKAGEARGFSFDGIRARKLTVADFEKFDLILAMDEDNLSNMNSIAPKALQYKNHLFLDFATELEEQQVPDPYYGGARGFDYVLDLVEAASDGLIAQIK</sequence>
<evidence type="ECO:0000256" key="5">
    <source>
        <dbReference type="PIRSR" id="PIRSR617867-1"/>
    </source>
</evidence>
<evidence type="ECO:0000256" key="1">
    <source>
        <dbReference type="ARBA" id="ARBA00011063"/>
    </source>
</evidence>
<evidence type="ECO:0000313" key="7">
    <source>
        <dbReference type="EMBL" id="TPH14450.1"/>
    </source>
</evidence>
<evidence type="ECO:0000256" key="2">
    <source>
        <dbReference type="ARBA" id="ARBA00013064"/>
    </source>
</evidence>
<evidence type="ECO:0000313" key="8">
    <source>
        <dbReference type="Proteomes" id="UP000315303"/>
    </source>
</evidence>
<comment type="similarity">
    <text evidence="1">Belongs to the low molecular weight phosphotyrosine protein phosphatase family.</text>
</comment>
<dbReference type="AlphaFoldDB" id="A0A502KRW4"/>
<dbReference type="InterPro" id="IPR023485">
    <property type="entry name" value="Ptyr_pPase"/>
</dbReference>
<dbReference type="Pfam" id="PF01451">
    <property type="entry name" value="LMWPc"/>
    <property type="match status" value="1"/>
</dbReference>
<evidence type="ECO:0000256" key="4">
    <source>
        <dbReference type="ARBA" id="ARBA00022912"/>
    </source>
</evidence>
<dbReference type="PRINTS" id="PR00719">
    <property type="entry name" value="LMWPTPASE"/>
</dbReference>
<dbReference type="OrthoDB" id="9784339at2"/>
<dbReference type="SMART" id="SM00226">
    <property type="entry name" value="LMWPc"/>
    <property type="match status" value="1"/>
</dbReference>
<comment type="caution">
    <text evidence="7">The sequence shown here is derived from an EMBL/GenBank/DDBJ whole genome shotgun (WGS) entry which is preliminary data.</text>
</comment>
<dbReference type="GO" id="GO:0004725">
    <property type="term" value="F:protein tyrosine phosphatase activity"/>
    <property type="evidence" value="ECO:0007669"/>
    <property type="project" value="UniProtKB-EC"/>
</dbReference>
<dbReference type="PANTHER" id="PTHR11717:SF7">
    <property type="entry name" value="LOW MOLECULAR WEIGHT PHOSPHOTYROSINE PROTEIN PHOSPHATASE"/>
    <property type="match status" value="1"/>
</dbReference>
<keyword evidence="4" id="KW-0904">Protein phosphatase</keyword>
<gene>
    <name evidence="7" type="ORF">EPA86_11600</name>
</gene>
<dbReference type="InterPro" id="IPR050438">
    <property type="entry name" value="LMW_PTPase"/>
</dbReference>
<dbReference type="InterPro" id="IPR036196">
    <property type="entry name" value="Ptyr_pPase_sf"/>
</dbReference>
<accession>A0A502KRW4</accession>
<dbReference type="SUPFAM" id="SSF52788">
    <property type="entry name" value="Phosphotyrosine protein phosphatases I"/>
    <property type="match status" value="1"/>
</dbReference>
<dbReference type="EMBL" id="SAWY01000024">
    <property type="protein sequence ID" value="TPH14450.1"/>
    <property type="molecule type" value="Genomic_DNA"/>
</dbReference>
<reference evidence="7 8" key="1">
    <citation type="submission" date="2019-01" db="EMBL/GenBank/DDBJ databases">
        <title>Litorilituus lipolytica sp. nov., isolated from intertidal sand of the Yellow Sea in China.</title>
        <authorList>
            <person name="Liu A."/>
        </authorList>
    </citation>
    <scope>NUCLEOTIDE SEQUENCE [LARGE SCALE GENOMIC DNA]</scope>
    <source>
        <strain evidence="7 8">RZ04</strain>
    </source>
</reference>
<dbReference type="EC" id="3.1.3.48" evidence="2"/>
<feature type="active site" description="Proton donor" evidence="5">
    <location>
        <position position="115"/>
    </location>
</feature>
<evidence type="ECO:0000256" key="3">
    <source>
        <dbReference type="ARBA" id="ARBA00022801"/>
    </source>
</evidence>
<name>A0A502KRW4_9GAMM</name>
<dbReference type="PANTHER" id="PTHR11717">
    <property type="entry name" value="LOW MOLECULAR WEIGHT PROTEIN TYROSINE PHOSPHATASE"/>
    <property type="match status" value="1"/>
</dbReference>
<dbReference type="CDD" id="cd16343">
    <property type="entry name" value="LMWPTP"/>
    <property type="match status" value="1"/>
</dbReference>
<feature type="active site" evidence="5">
    <location>
        <position position="6"/>
    </location>
</feature>
<organism evidence="7 8">
    <name type="scientific">Litorilituus lipolyticus</name>
    <dbReference type="NCBI Taxonomy" id="2491017"/>
    <lineage>
        <taxon>Bacteria</taxon>
        <taxon>Pseudomonadati</taxon>
        <taxon>Pseudomonadota</taxon>
        <taxon>Gammaproteobacteria</taxon>
        <taxon>Alteromonadales</taxon>
        <taxon>Colwelliaceae</taxon>
        <taxon>Litorilituus</taxon>
    </lineage>
</organism>
<feature type="domain" description="Phosphotyrosine protein phosphatase I" evidence="6">
    <location>
        <begin position="2"/>
        <end position="141"/>
    </location>
</feature>
<keyword evidence="3" id="KW-0378">Hydrolase</keyword>
<dbReference type="InterPro" id="IPR017867">
    <property type="entry name" value="Tyr_phospatase_low_mol_wt"/>
</dbReference>
<proteinExistence type="inferred from homology"/>
<evidence type="ECO:0000259" key="6">
    <source>
        <dbReference type="SMART" id="SM00226"/>
    </source>
</evidence>
<keyword evidence="8" id="KW-1185">Reference proteome</keyword>